<dbReference type="NCBIfam" id="TIGR02837">
    <property type="entry name" value="spore_II_R"/>
    <property type="match status" value="1"/>
</dbReference>
<name>A0A559KAX6_9BACL</name>
<accession>A0A559KAX6</accession>
<reference evidence="1 2" key="1">
    <citation type="submission" date="2019-07" db="EMBL/GenBank/DDBJ databases">
        <authorList>
            <person name="Kim J."/>
        </authorList>
    </citation>
    <scope>NUCLEOTIDE SEQUENCE [LARGE SCALE GENOMIC DNA]</scope>
    <source>
        <strain evidence="1 2">JC52</strain>
    </source>
</reference>
<dbReference type="RefSeq" id="WP_144847606.1">
    <property type="nucleotide sequence ID" value="NZ_VNJI01000015.1"/>
</dbReference>
<dbReference type="Pfam" id="PF09551">
    <property type="entry name" value="Spore_II_R"/>
    <property type="match status" value="1"/>
</dbReference>
<comment type="caution">
    <text evidence="1">The sequence shown here is derived from an EMBL/GenBank/DDBJ whole genome shotgun (WGS) entry which is preliminary data.</text>
</comment>
<dbReference type="Proteomes" id="UP000317036">
    <property type="component" value="Unassembled WGS sequence"/>
</dbReference>
<dbReference type="EMBL" id="VNJI01000015">
    <property type="protein sequence ID" value="TVY09275.1"/>
    <property type="molecule type" value="Genomic_DNA"/>
</dbReference>
<sequence>MVKRFAWKRYAYLLFAFMVMLACWESNRSDGLLYAAPSLETDMTGPAIPQDAIRLRILANSDAPSDQWVKREVRDAISQEMSSWVTTPKSIEEARAIVREHLPEMEQVVGETLQKNGFDYNYKVELGNVPFPSKMYSNHLYPAGDYEALRVSIGAAEGQNWWCVLFPPLCFVDSEMMIKNNTAHAEAASAADTHTTGKTVKETAVKQDSASKKVAAKAEASSERAPQPEIHFFLWDLLKKVGAMFA</sequence>
<dbReference type="InterPro" id="IPR014202">
    <property type="entry name" value="Spore_II_R"/>
</dbReference>
<gene>
    <name evidence="1" type="primary">spoIIR</name>
    <name evidence="1" type="ORF">FPZ49_13890</name>
</gene>
<dbReference type="AlphaFoldDB" id="A0A559KAX6"/>
<evidence type="ECO:0000313" key="2">
    <source>
        <dbReference type="Proteomes" id="UP000317036"/>
    </source>
</evidence>
<protein>
    <submittedName>
        <fullName evidence="1">Stage II sporulation protein R</fullName>
    </submittedName>
</protein>
<evidence type="ECO:0000313" key="1">
    <source>
        <dbReference type="EMBL" id="TVY09275.1"/>
    </source>
</evidence>
<organism evidence="1 2">
    <name type="scientific">Paenibacillus cremeus</name>
    <dbReference type="NCBI Taxonomy" id="2163881"/>
    <lineage>
        <taxon>Bacteria</taxon>
        <taxon>Bacillati</taxon>
        <taxon>Bacillota</taxon>
        <taxon>Bacilli</taxon>
        <taxon>Bacillales</taxon>
        <taxon>Paenibacillaceae</taxon>
        <taxon>Paenibacillus</taxon>
    </lineage>
</organism>
<keyword evidence="2" id="KW-1185">Reference proteome</keyword>
<proteinExistence type="predicted"/>
<dbReference type="OrthoDB" id="9793324at2"/>
<dbReference type="PROSITE" id="PS51257">
    <property type="entry name" value="PROKAR_LIPOPROTEIN"/>
    <property type="match status" value="1"/>
</dbReference>